<sequence>MTTRPTSLTPFPDTAGVMARPTASPTTSAVLSARALRGSRDERRVADALARRAAERLQGRADRAAARAARARSRAESAAVLARA</sequence>
<name>A0A849BG29_9ACTN</name>
<proteinExistence type="predicted"/>
<comment type="caution">
    <text evidence="2">The sequence shown here is derived from an EMBL/GenBank/DDBJ whole genome shotgun (WGS) entry which is preliminary data.</text>
</comment>
<dbReference type="AlphaFoldDB" id="A0A849BG29"/>
<evidence type="ECO:0000313" key="3">
    <source>
        <dbReference type="Proteomes" id="UP000555552"/>
    </source>
</evidence>
<organism evidence="2 3">
    <name type="scientific">Pseudokineococcus marinus</name>
    <dbReference type="NCBI Taxonomy" id="351215"/>
    <lineage>
        <taxon>Bacteria</taxon>
        <taxon>Bacillati</taxon>
        <taxon>Actinomycetota</taxon>
        <taxon>Actinomycetes</taxon>
        <taxon>Kineosporiales</taxon>
        <taxon>Kineosporiaceae</taxon>
        <taxon>Pseudokineococcus</taxon>
    </lineage>
</organism>
<gene>
    <name evidence="2" type="ORF">HLB09_02835</name>
</gene>
<evidence type="ECO:0000256" key="1">
    <source>
        <dbReference type="SAM" id="MobiDB-lite"/>
    </source>
</evidence>
<dbReference type="Proteomes" id="UP000555552">
    <property type="component" value="Unassembled WGS sequence"/>
</dbReference>
<protein>
    <submittedName>
        <fullName evidence="2">Uncharacterized protein</fullName>
    </submittedName>
</protein>
<accession>A0A849BG29</accession>
<evidence type="ECO:0000313" key="2">
    <source>
        <dbReference type="EMBL" id="NNH22040.1"/>
    </source>
</evidence>
<dbReference type="EMBL" id="JABEMA010000017">
    <property type="protein sequence ID" value="NNH22040.1"/>
    <property type="molecule type" value="Genomic_DNA"/>
</dbReference>
<dbReference type="RefSeq" id="WP_171201896.1">
    <property type="nucleotide sequence ID" value="NZ_JABEMA010000017.1"/>
</dbReference>
<feature type="region of interest" description="Disordered" evidence="1">
    <location>
        <begin position="1"/>
        <end position="35"/>
    </location>
</feature>
<reference evidence="2 3" key="1">
    <citation type="submission" date="2020-05" db="EMBL/GenBank/DDBJ databases">
        <title>MicrobeNet Type strains.</title>
        <authorList>
            <person name="Nicholson A.C."/>
        </authorList>
    </citation>
    <scope>NUCLEOTIDE SEQUENCE [LARGE SCALE GENOMIC DNA]</scope>
    <source>
        <strain evidence="2 3">JCM 14547</strain>
    </source>
</reference>
<keyword evidence="3" id="KW-1185">Reference proteome</keyword>